<dbReference type="Gene3D" id="3.40.50.2000">
    <property type="entry name" value="Glycogen Phosphorylase B"/>
    <property type="match status" value="2"/>
</dbReference>
<protein>
    <submittedName>
        <fullName evidence="2">UDP:flavonoid glycosyltransferase YjiC (YdhE family)</fullName>
    </submittedName>
</protein>
<reference evidence="1" key="1">
    <citation type="journal article" date="2014" name="Int. J. Syst. Evol. Microbiol.">
        <title>Complete genome sequence of Corynebacterium casei LMG S-19264T (=DSM 44701T), isolated from a smear-ripened cheese.</title>
        <authorList>
            <consortium name="US DOE Joint Genome Institute (JGI-PGF)"/>
            <person name="Walter F."/>
            <person name="Albersmeier A."/>
            <person name="Kalinowski J."/>
            <person name="Ruckert C."/>
        </authorList>
    </citation>
    <scope>NUCLEOTIDE SEQUENCE</scope>
    <source>
        <strain evidence="1">VKM B-1606</strain>
    </source>
</reference>
<gene>
    <name evidence="1" type="ORF">GCM10008170_23430</name>
    <name evidence="2" type="ORF">JOD31_002360</name>
</gene>
<evidence type="ECO:0000313" key="3">
    <source>
        <dbReference type="Proteomes" id="UP000758856"/>
    </source>
</evidence>
<dbReference type="SUPFAM" id="SSF53756">
    <property type="entry name" value="UDP-Glycosyltransferase/glycogen phosphorylase"/>
    <property type="match status" value="1"/>
</dbReference>
<proteinExistence type="predicted"/>
<comment type="caution">
    <text evidence="1">The sequence shown here is derived from an EMBL/GenBank/DDBJ whole genome shotgun (WGS) entry which is preliminary data.</text>
</comment>
<dbReference type="Proteomes" id="UP000758856">
    <property type="component" value="Unassembled WGS sequence"/>
</dbReference>
<dbReference type="EMBL" id="BSFF01000003">
    <property type="protein sequence ID" value="GLK56324.1"/>
    <property type="molecule type" value="Genomic_DNA"/>
</dbReference>
<evidence type="ECO:0000313" key="4">
    <source>
        <dbReference type="Proteomes" id="UP001143400"/>
    </source>
</evidence>
<reference evidence="2 3" key="2">
    <citation type="submission" date="2021-01" db="EMBL/GenBank/DDBJ databases">
        <title>Genomic Encyclopedia of Type Strains, Phase IV (KMG-IV): sequencing the most valuable type-strain genomes for metagenomic binning, comparative biology and taxonomic classification.</title>
        <authorList>
            <person name="Goeker M."/>
        </authorList>
    </citation>
    <scope>NUCLEOTIDE SEQUENCE [LARGE SCALE GENOMIC DNA]</scope>
    <source>
        <strain evidence="2 3">DSM 6130</strain>
    </source>
</reference>
<evidence type="ECO:0000313" key="1">
    <source>
        <dbReference type="EMBL" id="GLK56324.1"/>
    </source>
</evidence>
<evidence type="ECO:0000313" key="2">
    <source>
        <dbReference type="EMBL" id="MBM7852118.1"/>
    </source>
</evidence>
<sequence length="393" mass="42198">MRRALLAWEGGAGRGHVVTLKTVAEALGDRFVFDAALCRMEHAAELDPVCELVFPGASFQPDESRRRGPGRVPTATWGEFLGDLGFRDDGFLSRQIAWWQEVIRCRQISLVVGDFAPCALMAARGLGVTAVAIGVGYSCPPPDMAAFPIFMPEHAERLYDERDIVAAVNRAATPLGVPEIDRLPAVYASDDQLARTLPMLDPYDGLRRRPLLPPVADLPTAPSDGSGEEIFVYFSTTERGNPALMEALEDLGAPTRAFIPGLDAADAARLAARGVTVEPAPVPVDLIARRTRLLLSAGQHGILCLGLGAGLPQVAAPQHLEQGYHARRAAEAGVMRVVSREERSAEAFRAAVRDAYAQPGAAARARALAADLRPRLARDPRVDIRARVLAVTG</sequence>
<dbReference type="Proteomes" id="UP001143400">
    <property type="component" value="Unassembled WGS sequence"/>
</dbReference>
<reference evidence="1" key="3">
    <citation type="submission" date="2023-01" db="EMBL/GenBank/DDBJ databases">
        <authorList>
            <person name="Sun Q."/>
            <person name="Evtushenko L."/>
        </authorList>
    </citation>
    <scope>NUCLEOTIDE SEQUENCE</scope>
    <source>
        <strain evidence="1">VKM B-1606</strain>
    </source>
</reference>
<dbReference type="AlphaFoldDB" id="A0A9W6MSJ1"/>
<accession>A0A9W6MSJ1</accession>
<dbReference type="EMBL" id="JAFBCY010000003">
    <property type="protein sequence ID" value="MBM7852118.1"/>
    <property type="molecule type" value="Genomic_DNA"/>
</dbReference>
<name>A0A9W6MSJ1_9HYPH</name>
<dbReference type="RefSeq" id="WP_204950546.1">
    <property type="nucleotide sequence ID" value="NZ_BSFF01000003.1"/>
</dbReference>
<organism evidence="1 4">
    <name type="scientific">Methylopila capsulata</name>
    <dbReference type="NCBI Taxonomy" id="61654"/>
    <lineage>
        <taxon>Bacteria</taxon>
        <taxon>Pseudomonadati</taxon>
        <taxon>Pseudomonadota</taxon>
        <taxon>Alphaproteobacteria</taxon>
        <taxon>Hyphomicrobiales</taxon>
        <taxon>Methylopilaceae</taxon>
        <taxon>Methylopila</taxon>
    </lineage>
</organism>
<keyword evidence="3" id="KW-1185">Reference proteome</keyword>